<keyword evidence="3" id="KW-0175">Coiled coil</keyword>
<comment type="caution">
    <text evidence="5">The sequence shown here is derived from an EMBL/GenBank/DDBJ whole genome shotgun (WGS) entry which is preliminary data.</text>
</comment>
<evidence type="ECO:0000259" key="4">
    <source>
        <dbReference type="PROSITE" id="PS50110"/>
    </source>
</evidence>
<dbReference type="InterPro" id="IPR035965">
    <property type="entry name" value="PAS-like_dom_sf"/>
</dbReference>
<dbReference type="SUPFAM" id="SSF55785">
    <property type="entry name" value="PYP-like sensor domain (PAS domain)"/>
    <property type="match status" value="1"/>
</dbReference>
<evidence type="ECO:0000313" key="6">
    <source>
        <dbReference type="Proteomes" id="UP000005695"/>
    </source>
</evidence>
<dbReference type="InterPro" id="IPR011006">
    <property type="entry name" value="CheY-like_superfamily"/>
</dbReference>
<accession>Q1JYE2</accession>
<keyword evidence="1 2" id="KW-0597">Phosphoprotein</keyword>
<dbReference type="Gene3D" id="3.40.50.2300">
    <property type="match status" value="1"/>
</dbReference>
<reference evidence="5" key="1">
    <citation type="submission" date="2006-05" db="EMBL/GenBank/DDBJ databases">
        <title>Annotation of the draft genome assembly of Desulfuromonas acetoxidans DSM 684.</title>
        <authorList>
            <consortium name="US DOE Joint Genome Institute (JGI-ORNL)"/>
            <person name="Larimer F."/>
            <person name="Land M."/>
            <person name="Hauser L."/>
        </authorList>
    </citation>
    <scope>NUCLEOTIDE SEQUENCE [LARGE SCALE GENOMIC DNA]</scope>
    <source>
        <strain evidence="5">DSM 684</strain>
    </source>
</reference>
<dbReference type="PANTHER" id="PTHR44591:SF19">
    <property type="entry name" value="TWO-COMPONENT RESPONSE REGULATOR-RELATED"/>
    <property type="match status" value="1"/>
</dbReference>
<dbReference type="SMART" id="SM00448">
    <property type="entry name" value="REC"/>
    <property type="match status" value="1"/>
</dbReference>
<sequence length="270" mass="30385">MHKIMFVDDEPNVLRSLRRLFMDEGDYELFFANSGSEGLELLEEEPDVCVVVSDYRMPDMNGVEFLSQVHARKPDTIRIVLSGYADTASVVEAINIGHIYRFIPKPWNDDELLVNIANAVDTYDLSRNNKQLSEALEQRNDQLEHVNANLEETILERTEALELRSEVLQMAQDILDSMPVAVIGVDIEDQIVQANVAATRLLKPRGILLGEQTSAVLNDGILAFIEQVKLTDVSTDRIVINGDNYRANGQYLNDDRSRGIVITLVPVETE</sequence>
<protein>
    <submittedName>
        <fullName evidence="5">Response regulator receiver protein</fullName>
    </submittedName>
</protein>
<dbReference type="CDD" id="cd17569">
    <property type="entry name" value="REC_HupR-like"/>
    <property type="match status" value="1"/>
</dbReference>
<evidence type="ECO:0000256" key="2">
    <source>
        <dbReference type="PROSITE-ProRule" id="PRU00169"/>
    </source>
</evidence>
<dbReference type="Proteomes" id="UP000005695">
    <property type="component" value="Unassembled WGS sequence"/>
</dbReference>
<dbReference type="PROSITE" id="PS50110">
    <property type="entry name" value="RESPONSE_REGULATORY"/>
    <property type="match status" value="1"/>
</dbReference>
<evidence type="ECO:0000256" key="3">
    <source>
        <dbReference type="SAM" id="Coils"/>
    </source>
</evidence>
<keyword evidence="6" id="KW-1185">Reference proteome</keyword>
<organism evidence="5 6">
    <name type="scientific">Desulfuromonas acetoxidans (strain DSM 684 / 11070)</name>
    <dbReference type="NCBI Taxonomy" id="281689"/>
    <lineage>
        <taxon>Bacteria</taxon>
        <taxon>Pseudomonadati</taxon>
        <taxon>Thermodesulfobacteriota</taxon>
        <taxon>Desulfuromonadia</taxon>
        <taxon>Desulfuromonadales</taxon>
        <taxon>Desulfuromonadaceae</taxon>
        <taxon>Desulfuromonas</taxon>
    </lineage>
</organism>
<dbReference type="EMBL" id="AAEW02000012">
    <property type="protein sequence ID" value="EAT15264.1"/>
    <property type="molecule type" value="Genomic_DNA"/>
</dbReference>
<gene>
    <name evidence="5" type="ORF">Dace_1233</name>
</gene>
<feature type="coiled-coil region" evidence="3">
    <location>
        <begin position="129"/>
        <end position="156"/>
    </location>
</feature>
<feature type="modified residue" description="4-aspartylphosphate" evidence="2">
    <location>
        <position position="54"/>
    </location>
</feature>
<dbReference type="Pfam" id="PF00072">
    <property type="entry name" value="Response_reg"/>
    <property type="match status" value="1"/>
</dbReference>
<dbReference type="GO" id="GO:0000160">
    <property type="term" value="P:phosphorelay signal transduction system"/>
    <property type="evidence" value="ECO:0007669"/>
    <property type="project" value="InterPro"/>
</dbReference>
<evidence type="ECO:0000313" key="5">
    <source>
        <dbReference type="EMBL" id="EAT15264.1"/>
    </source>
</evidence>
<dbReference type="Gene3D" id="3.30.450.20">
    <property type="entry name" value="PAS domain"/>
    <property type="match status" value="1"/>
</dbReference>
<name>Q1JYE2_DESA6</name>
<reference evidence="5" key="2">
    <citation type="submission" date="2006-05" db="EMBL/GenBank/DDBJ databases">
        <title>Sequencing of the draft genome and assembly of Desulfuromonas acetoxidans DSM 684.</title>
        <authorList>
            <consortium name="US DOE Joint Genome Institute (JGI-PGF)"/>
            <person name="Copeland A."/>
            <person name="Lucas S."/>
            <person name="Lapidus A."/>
            <person name="Barry K."/>
            <person name="Detter J.C."/>
            <person name="Glavina del Rio T."/>
            <person name="Hammon N."/>
            <person name="Israni S."/>
            <person name="Dalin E."/>
            <person name="Tice H."/>
            <person name="Bruce D."/>
            <person name="Pitluck S."/>
            <person name="Richardson P."/>
        </authorList>
    </citation>
    <scope>NUCLEOTIDE SEQUENCE [LARGE SCALE GENOMIC DNA]</scope>
    <source>
        <strain evidence="5">DSM 684</strain>
    </source>
</reference>
<dbReference type="InterPro" id="IPR050595">
    <property type="entry name" value="Bact_response_regulator"/>
</dbReference>
<dbReference type="SUPFAM" id="SSF52172">
    <property type="entry name" value="CheY-like"/>
    <property type="match status" value="1"/>
</dbReference>
<dbReference type="InterPro" id="IPR001789">
    <property type="entry name" value="Sig_transdc_resp-reg_receiver"/>
</dbReference>
<evidence type="ECO:0000256" key="1">
    <source>
        <dbReference type="ARBA" id="ARBA00022553"/>
    </source>
</evidence>
<dbReference type="PANTHER" id="PTHR44591">
    <property type="entry name" value="STRESS RESPONSE REGULATOR PROTEIN 1"/>
    <property type="match status" value="1"/>
</dbReference>
<feature type="domain" description="Response regulatory" evidence="4">
    <location>
        <begin position="3"/>
        <end position="120"/>
    </location>
</feature>
<dbReference type="AlphaFoldDB" id="Q1JYE2"/>
<proteinExistence type="predicted"/>
<dbReference type="RefSeq" id="WP_006001210.1">
    <property type="nucleotide sequence ID" value="NZ_AAEW02000012.1"/>
</dbReference>